<evidence type="ECO:0000256" key="1">
    <source>
        <dbReference type="SAM" id="Coils"/>
    </source>
</evidence>
<accession>A0ABD4EAM4</accession>
<proteinExistence type="predicted"/>
<keyword evidence="1" id="KW-0175">Coiled coil</keyword>
<sequence>MIEQIERHLAAVEDATAKAISAALGLPQVDVSKTLHKMVGAGTIEREKRAGGGNEYVYWLVRGEAPTPPASPTTAPDADKPAELRATSLASIGLVERSIEPNARVIDPASIIANLRADIERLTSERDAALQKADTWRANAATLEARIDELTLGPVGAGAPLFVTVGRYCKPQRHDSLEKAQRRGRALVRREKESEVLVLEPVGRIVRGTEWRPR</sequence>
<dbReference type="InterPro" id="IPR036388">
    <property type="entry name" value="WH-like_DNA-bd_sf"/>
</dbReference>
<feature type="coiled-coil region" evidence="1">
    <location>
        <begin position="112"/>
        <end position="146"/>
    </location>
</feature>
<gene>
    <name evidence="2" type="ORF">WJ68_35405</name>
</gene>
<dbReference type="AlphaFoldDB" id="A0ABD4EAM4"/>
<name>A0ABD4EAM4_9BURK</name>
<dbReference type="RefSeq" id="WP_060038146.1">
    <property type="nucleotide sequence ID" value="NZ_LPAD01000016.1"/>
</dbReference>
<comment type="caution">
    <text evidence="2">The sequence shown here is derived from an EMBL/GenBank/DDBJ whole genome shotgun (WGS) entry which is preliminary data.</text>
</comment>
<dbReference type="Proteomes" id="UP000057910">
    <property type="component" value="Unassembled WGS sequence"/>
</dbReference>
<dbReference type="InterPro" id="IPR036390">
    <property type="entry name" value="WH_DNA-bd_sf"/>
</dbReference>
<dbReference type="Gene3D" id="1.10.10.10">
    <property type="entry name" value="Winged helix-like DNA-binding domain superfamily/Winged helix DNA-binding domain"/>
    <property type="match status" value="1"/>
</dbReference>
<protein>
    <submittedName>
        <fullName evidence="2">1-pyrroline-5-carboxylate dehydrogenase</fullName>
    </submittedName>
</protein>
<reference evidence="2 3" key="1">
    <citation type="submission" date="2015-11" db="EMBL/GenBank/DDBJ databases">
        <title>Expanding the genomic diversity of Burkholderia species for the development of highly accurate diagnostics.</title>
        <authorList>
            <person name="Sahl J."/>
            <person name="Keim P."/>
            <person name="Wagner D."/>
        </authorList>
    </citation>
    <scope>NUCLEOTIDE SEQUENCE [LARGE SCALE GENOMIC DNA]</scope>
    <source>
        <strain evidence="2 3">MSMB1585WGS</strain>
    </source>
</reference>
<evidence type="ECO:0000313" key="3">
    <source>
        <dbReference type="Proteomes" id="UP000057910"/>
    </source>
</evidence>
<dbReference type="SUPFAM" id="SSF46785">
    <property type="entry name" value="Winged helix' DNA-binding domain"/>
    <property type="match status" value="1"/>
</dbReference>
<evidence type="ECO:0000313" key="2">
    <source>
        <dbReference type="EMBL" id="KVN91181.1"/>
    </source>
</evidence>
<dbReference type="EMBL" id="LPAD01000016">
    <property type="protein sequence ID" value="KVN91181.1"/>
    <property type="molecule type" value="Genomic_DNA"/>
</dbReference>
<organism evidence="2 3">
    <name type="scientific">Burkholderia ubonensis</name>
    <dbReference type="NCBI Taxonomy" id="101571"/>
    <lineage>
        <taxon>Bacteria</taxon>
        <taxon>Pseudomonadati</taxon>
        <taxon>Pseudomonadota</taxon>
        <taxon>Betaproteobacteria</taxon>
        <taxon>Burkholderiales</taxon>
        <taxon>Burkholderiaceae</taxon>
        <taxon>Burkholderia</taxon>
        <taxon>Burkholderia cepacia complex</taxon>
    </lineage>
</organism>